<keyword evidence="4 10" id="KW-0547">Nucleotide-binding</keyword>
<evidence type="ECO:0000256" key="5">
    <source>
        <dbReference type="ARBA" id="ARBA00022777"/>
    </source>
</evidence>
<comment type="catalytic activity">
    <reaction evidence="8">
        <text>L-threonyl-[protein] + ATP = O-phospho-L-threonyl-[protein] + ADP + H(+)</text>
        <dbReference type="Rhea" id="RHEA:46608"/>
        <dbReference type="Rhea" id="RHEA-COMP:11060"/>
        <dbReference type="Rhea" id="RHEA-COMP:11605"/>
        <dbReference type="ChEBI" id="CHEBI:15378"/>
        <dbReference type="ChEBI" id="CHEBI:30013"/>
        <dbReference type="ChEBI" id="CHEBI:30616"/>
        <dbReference type="ChEBI" id="CHEBI:61977"/>
        <dbReference type="ChEBI" id="CHEBI:456216"/>
        <dbReference type="EC" id="2.7.11.1"/>
    </reaction>
</comment>
<name>A0A6C1DS47_SACPS</name>
<evidence type="ECO:0000256" key="3">
    <source>
        <dbReference type="ARBA" id="ARBA00022679"/>
    </source>
</evidence>
<dbReference type="GO" id="GO:0004674">
    <property type="term" value="F:protein serine/threonine kinase activity"/>
    <property type="evidence" value="ECO:0007669"/>
    <property type="project" value="UniProtKB-KW"/>
</dbReference>
<feature type="domain" description="Protein kinase" evidence="11">
    <location>
        <begin position="121"/>
        <end position="414"/>
    </location>
</feature>
<dbReference type="FunFam" id="1.10.510.10:FF:000731">
    <property type="entry name" value="Serine/threonine-protein kinase RCK1"/>
    <property type="match status" value="1"/>
</dbReference>
<dbReference type="CDD" id="cd14096">
    <property type="entry name" value="STKc_RCK1-like"/>
    <property type="match status" value="1"/>
</dbReference>
<organism evidence="12 13">
    <name type="scientific">Saccharomyces pastorianus</name>
    <name type="common">Lager yeast</name>
    <name type="synonym">Saccharomyces cerevisiae x Saccharomyces eubayanus</name>
    <dbReference type="NCBI Taxonomy" id="27292"/>
    <lineage>
        <taxon>Eukaryota</taxon>
        <taxon>Fungi</taxon>
        <taxon>Dikarya</taxon>
        <taxon>Ascomycota</taxon>
        <taxon>Saccharomycotina</taxon>
        <taxon>Saccharomycetes</taxon>
        <taxon>Saccharomycetales</taxon>
        <taxon>Saccharomycetaceae</taxon>
        <taxon>Saccharomyces</taxon>
    </lineage>
</organism>
<dbReference type="InterPro" id="IPR000719">
    <property type="entry name" value="Prot_kinase_dom"/>
</dbReference>
<keyword evidence="13" id="KW-1185">Reference proteome</keyword>
<evidence type="ECO:0000256" key="6">
    <source>
        <dbReference type="ARBA" id="ARBA00022840"/>
    </source>
</evidence>
<sequence length="512" mass="58139">MSVNPEFIADGIDFYPTTPDAAYFNAADGKNKVNRINGNSENLHHSFASSCRRSSLSVDFNVTSSDSEKSEQSCLENNSQEDEYFCDIFSTELKLDETSNKSTDYSSSNHQYPEQLELHNYKLLNKIGEGAFSRVFKAVGINTDDQAPVVIKAIIKKGISSDDTLKGNDRIQGSSRKKVLNEVAIHKLVSKNNPHCTKFIAFQESANYYYLVTELVTGGEIFDRIVQLTCFSEDLARHVITQVAIAIKHRHYMGIVHRDVKPENLLFEPIPFYGLDGDMQKEDEFTLGVGGGGIGLVKLMDFGLAKKLRNNTAKTPCGTIEYVTPEVFTSKRYSMKVDMWSIGCVLFTLLCGYPPFYEKNEKTLLKKISRGDYEFLAPWWDNISSGAKNAVTHLLEVDPNKRYDIDDFLNDPWLNSYDCLKDSNSNSYASVQSILNDSFDERAETLHCALSCQSEKQDDTEFSRSESSEYIFMTEEDRNLRGSWIGEPKECFTLDLATSSIYRRRKNMIFFW</sequence>
<dbReference type="GO" id="GO:0034599">
    <property type="term" value="P:cellular response to oxidative stress"/>
    <property type="evidence" value="ECO:0007669"/>
    <property type="project" value="UniProtKB-ARBA"/>
</dbReference>
<dbReference type="Pfam" id="PF00069">
    <property type="entry name" value="Pkinase"/>
    <property type="match status" value="1"/>
</dbReference>
<dbReference type="Gene3D" id="1.10.510.10">
    <property type="entry name" value="Transferase(Phosphotransferase) domain 1"/>
    <property type="match status" value="1"/>
</dbReference>
<evidence type="ECO:0000259" key="11">
    <source>
        <dbReference type="PROSITE" id="PS50011"/>
    </source>
</evidence>
<evidence type="ECO:0000256" key="2">
    <source>
        <dbReference type="ARBA" id="ARBA00022527"/>
    </source>
</evidence>
<accession>A0A6C1DS47</accession>
<protein>
    <recommendedName>
        <fullName evidence="1">non-specific serine/threonine protein kinase</fullName>
        <ecNumber evidence="1">2.7.11.1</ecNumber>
    </recommendedName>
</protein>
<evidence type="ECO:0000313" key="12">
    <source>
        <dbReference type="EMBL" id="QID79403.1"/>
    </source>
</evidence>
<keyword evidence="5 12" id="KW-0418">Kinase</keyword>
<feature type="binding site" evidence="10">
    <location>
        <position position="157"/>
    </location>
    <ligand>
        <name>ATP</name>
        <dbReference type="ChEBI" id="CHEBI:30616"/>
    </ligand>
</feature>
<dbReference type="Proteomes" id="UP000501346">
    <property type="component" value="Chromosome ScVII"/>
</dbReference>
<dbReference type="PROSITE" id="PS50011">
    <property type="entry name" value="PROTEIN_KINASE_DOM"/>
    <property type="match status" value="1"/>
</dbReference>
<evidence type="ECO:0000256" key="4">
    <source>
        <dbReference type="ARBA" id="ARBA00022741"/>
    </source>
</evidence>
<dbReference type="GO" id="GO:0005516">
    <property type="term" value="F:calmodulin binding"/>
    <property type="evidence" value="ECO:0007669"/>
    <property type="project" value="UniProtKB-KW"/>
</dbReference>
<comment type="catalytic activity">
    <reaction evidence="9">
        <text>L-seryl-[protein] + ATP = O-phospho-L-seryl-[protein] + ADP + H(+)</text>
        <dbReference type="Rhea" id="RHEA:17989"/>
        <dbReference type="Rhea" id="RHEA-COMP:9863"/>
        <dbReference type="Rhea" id="RHEA-COMP:11604"/>
        <dbReference type="ChEBI" id="CHEBI:15378"/>
        <dbReference type="ChEBI" id="CHEBI:29999"/>
        <dbReference type="ChEBI" id="CHEBI:30616"/>
        <dbReference type="ChEBI" id="CHEBI:83421"/>
        <dbReference type="ChEBI" id="CHEBI:456216"/>
        <dbReference type="EC" id="2.7.11.1"/>
    </reaction>
</comment>
<dbReference type="InterPro" id="IPR011009">
    <property type="entry name" value="Kinase-like_dom_sf"/>
</dbReference>
<dbReference type="SUPFAM" id="SSF56112">
    <property type="entry name" value="Protein kinase-like (PK-like)"/>
    <property type="match status" value="1"/>
</dbReference>
<dbReference type="InterPro" id="IPR008271">
    <property type="entry name" value="Ser/Thr_kinase_AS"/>
</dbReference>
<keyword evidence="6 10" id="KW-0067">ATP-binding</keyword>
<dbReference type="PROSITE" id="PS00108">
    <property type="entry name" value="PROTEIN_KINASE_ST"/>
    <property type="match status" value="1"/>
</dbReference>
<dbReference type="AlphaFoldDB" id="A0A6C1DS47"/>
<dbReference type="EC" id="2.7.11.1" evidence="1"/>
<evidence type="ECO:0000256" key="1">
    <source>
        <dbReference type="ARBA" id="ARBA00012513"/>
    </source>
</evidence>
<dbReference type="SMART" id="SM00220">
    <property type="entry name" value="S_TKc"/>
    <property type="match status" value="1"/>
</dbReference>
<evidence type="ECO:0000313" key="13">
    <source>
        <dbReference type="Proteomes" id="UP000501346"/>
    </source>
</evidence>
<proteinExistence type="predicted"/>
<dbReference type="GO" id="GO:0040020">
    <property type="term" value="P:regulation of meiotic nuclear division"/>
    <property type="evidence" value="ECO:0007669"/>
    <property type="project" value="UniProtKB-ARBA"/>
</dbReference>
<dbReference type="OrthoDB" id="1738954at2759"/>
<evidence type="ECO:0000256" key="10">
    <source>
        <dbReference type="PROSITE-ProRule" id="PRU10141"/>
    </source>
</evidence>
<evidence type="ECO:0000256" key="7">
    <source>
        <dbReference type="ARBA" id="ARBA00022860"/>
    </source>
</evidence>
<gene>
    <name evidence="12" type="primary">RCK1</name>
    <name evidence="12" type="ORF">GRS66_001667</name>
</gene>
<keyword evidence="3" id="KW-0808">Transferase</keyword>
<reference evidence="12 13" key="1">
    <citation type="journal article" date="2019" name="BMC Genomics">
        <title>Chromosome level assembly and comparative genome analysis confirm lager-brewing yeasts originated from a single hybridization.</title>
        <authorList>
            <person name="Salazar A.N."/>
            <person name="Gorter de Vries A.R."/>
            <person name="van den Broek M."/>
            <person name="Brouwers N."/>
            <person name="de la Torre Cortes P."/>
            <person name="Kuijpers N.G.A."/>
            <person name="Daran J.G."/>
            <person name="Abeel T."/>
        </authorList>
    </citation>
    <scope>NUCLEOTIDE SEQUENCE [LARGE SCALE GENOMIC DNA]</scope>
    <source>
        <strain evidence="12 13">CBS 1483</strain>
    </source>
</reference>
<evidence type="ECO:0000256" key="9">
    <source>
        <dbReference type="ARBA" id="ARBA00048679"/>
    </source>
</evidence>
<dbReference type="InterPro" id="IPR017441">
    <property type="entry name" value="Protein_kinase_ATP_BS"/>
</dbReference>
<dbReference type="PANTHER" id="PTHR24347">
    <property type="entry name" value="SERINE/THREONINE-PROTEIN KINASE"/>
    <property type="match status" value="1"/>
</dbReference>
<dbReference type="GO" id="GO:0005524">
    <property type="term" value="F:ATP binding"/>
    <property type="evidence" value="ECO:0007669"/>
    <property type="project" value="UniProtKB-UniRule"/>
</dbReference>
<keyword evidence="7" id="KW-0112">Calmodulin-binding</keyword>
<keyword evidence="2" id="KW-0723">Serine/threonine-protein kinase</keyword>
<dbReference type="PROSITE" id="PS00107">
    <property type="entry name" value="PROTEIN_KINASE_ATP"/>
    <property type="match status" value="1"/>
</dbReference>
<evidence type="ECO:0000256" key="8">
    <source>
        <dbReference type="ARBA" id="ARBA00047899"/>
    </source>
</evidence>
<dbReference type="EMBL" id="CP048988">
    <property type="protein sequence ID" value="QID79403.1"/>
    <property type="molecule type" value="Genomic_DNA"/>
</dbReference>